<evidence type="ECO:0000256" key="7">
    <source>
        <dbReference type="ARBA" id="ARBA00023040"/>
    </source>
</evidence>
<keyword evidence="11" id="KW-0325">Glycoprotein</keyword>
<keyword evidence="2 14" id="KW-1003">Cell membrane</keyword>
<dbReference type="Pfam" id="PF13853">
    <property type="entry name" value="7tm_4"/>
    <property type="match status" value="1"/>
</dbReference>
<dbReference type="FunFam" id="1.20.1070.10:FF:000024">
    <property type="entry name" value="Olfactory receptor"/>
    <property type="match status" value="1"/>
</dbReference>
<protein>
    <recommendedName>
        <fullName evidence="14">Olfactory receptor</fullName>
    </recommendedName>
</protein>
<dbReference type="SUPFAM" id="SSF81321">
    <property type="entry name" value="Family A G protein-coupled receptor-like"/>
    <property type="match status" value="1"/>
</dbReference>
<keyword evidence="17" id="KW-1185">Reference proteome</keyword>
<evidence type="ECO:0000256" key="1">
    <source>
        <dbReference type="ARBA" id="ARBA00004651"/>
    </source>
</evidence>
<dbReference type="GO" id="GO:0005886">
    <property type="term" value="C:plasma membrane"/>
    <property type="evidence" value="ECO:0007669"/>
    <property type="project" value="UniProtKB-SubCell"/>
</dbReference>
<keyword evidence="8 14" id="KW-0472">Membrane</keyword>
<evidence type="ECO:0000256" key="10">
    <source>
        <dbReference type="ARBA" id="ARBA00023170"/>
    </source>
</evidence>
<comment type="similarity">
    <text evidence="13">Belongs to the G-protein coupled receptor 1 family.</text>
</comment>
<feature type="transmembrane region" description="Helical" evidence="14">
    <location>
        <begin position="266"/>
        <end position="286"/>
    </location>
</feature>
<evidence type="ECO:0000259" key="15">
    <source>
        <dbReference type="PROSITE" id="PS50262"/>
    </source>
</evidence>
<keyword evidence="10 13" id="KW-0675">Receptor</keyword>
<evidence type="ECO:0000256" key="8">
    <source>
        <dbReference type="ARBA" id="ARBA00023136"/>
    </source>
</evidence>
<feature type="transmembrane region" description="Helical" evidence="14">
    <location>
        <begin position="189"/>
        <end position="212"/>
    </location>
</feature>
<name>A0AAV2K1X4_KNICA</name>
<keyword evidence="12 13" id="KW-0807">Transducer</keyword>
<reference evidence="16 17" key="1">
    <citation type="submission" date="2024-04" db="EMBL/GenBank/DDBJ databases">
        <authorList>
            <person name="Waldvogel A.-M."/>
            <person name="Schoenle A."/>
        </authorList>
    </citation>
    <scope>NUCLEOTIDE SEQUENCE [LARGE SCALE GENOMIC DNA]</scope>
</reference>
<feature type="transmembrane region" description="Helical" evidence="14">
    <location>
        <begin position="94"/>
        <end position="116"/>
    </location>
</feature>
<dbReference type="InterPro" id="IPR052921">
    <property type="entry name" value="GPCR1_Superfamily_Member"/>
</dbReference>
<gene>
    <name evidence="16" type="ORF">KC01_LOCUS12439</name>
</gene>
<evidence type="ECO:0000256" key="9">
    <source>
        <dbReference type="ARBA" id="ARBA00023157"/>
    </source>
</evidence>
<dbReference type="PANTHER" id="PTHR26451">
    <property type="entry name" value="G_PROTEIN_RECEP_F1_2 DOMAIN-CONTAINING PROTEIN"/>
    <property type="match status" value="1"/>
</dbReference>
<dbReference type="GO" id="GO:0005549">
    <property type="term" value="F:odorant binding"/>
    <property type="evidence" value="ECO:0007669"/>
    <property type="project" value="TreeGrafter"/>
</dbReference>
<sequence length="310" mass="35645">MENRSAYISIDGYVGVNKYGGLFFSLMISAYLLIVCSNSLIVYLVWSHPNLHEPMYVFIAALSVNSVVYSSTIYPKLLIDFLSEKQVVTHAFCLFQWFTYYNLGASEVMLLAAMAYDRYVSICKPLKYAMIMRRGNVVGILALVWLFPSGQMIVPQFLNARRKLCKFVFQGIVCNSSVHDLYCTSSAALTTYGLVVFINVVVLPVVFILYTYGRIFVMARRSAEMRRKAVKTCLPHLIVLINFTVFIAYDFLLLRFKSEHTKTVRFAITLQVIMYHPLFNPLIYGLKMDKIHRHIRKLLCNETTKYTAEI</sequence>
<dbReference type="PRINTS" id="PR00237">
    <property type="entry name" value="GPCRRHODOPSN"/>
</dbReference>
<dbReference type="PANTHER" id="PTHR26451:SF847">
    <property type="entry name" value="ODORANT RECEPTOR-RELATED"/>
    <property type="match status" value="1"/>
</dbReference>
<evidence type="ECO:0000313" key="16">
    <source>
        <dbReference type="EMBL" id="CAL1581704.1"/>
    </source>
</evidence>
<dbReference type="Proteomes" id="UP001497482">
    <property type="component" value="Chromosome 15"/>
</dbReference>
<dbReference type="Gene3D" id="1.20.1070.10">
    <property type="entry name" value="Rhodopsin 7-helix transmembrane proteins"/>
    <property type="match status" value="1"/>
</dbReference>
<dbReference type="AlphaFoldDB" id="A0AAV2K1X4"/>
<accession>A0AAV2K1X4</accession>
<feature type="transmembrane region" description="Helical" evidence="14">
    <location>
        <begin position="137"/>
        <end position="158"/>
    </location>
</feature>
<proteinExistence type="inferred from homology"/>
<keyword evidence="6 14" id="KW-1133">Transmembrane helix</keyword>
<dbReference type="InterPro" id="IPR017452">
    <property type="entry name" value="GPCR_Rhodpsn_7TM"/>
</dbReference>
<evidence type="ECO:0000313" key="17">
    <source>
        <dbReference type="Proteomes" id="UP001497482"/>
    </source>
</evidence>
<dbReference type="InterPro" id="IPR000276">
    <property type="entry name" value="GPCR_Rhodpsn"/>
</dbReference>
<comment type="subcellular location">
    <subcellularLocation>
        <location evidence="1 14">Cell membrane</location>
        <topology evidence="1 14">Multi-pass membrane protein</topology>
    </subcellularLocation>
</comment>
<dbReference type="GO" id="GO:0004984">
    <property type="term" value="F:olfactory receptor activity"/>
    <property type="evidence" value="ECO:0007669"/>
    <property type="project" value="InterPro"/>
</dbReference>
<organism evidence="16 17">
    <name type="scientific">Knipowitschia caucasica</name>
    <name type="common">Caucasian dwarf goby</name>
    <name type="synonym">Pomatoschistus caucasicus</name>
    <dbReference type="NCBI Taxonomy" id="637954"/>
    <lineage>
        <taxon>Eukaryota</taxon>
        <taxon>Metazoa</taxon>
        <taxon>Chordata</taxon>
        <taxon>Craniata</taxon>
        <taxon>Vertebrata</taxon>
        <taxon>Euteleostomi</taxon>
        <taxon>Actinopterygii</taxon>
        <taxon>Neopterygii</taxon>
        <taxon>Teleostei</taxon>
        <taxon>Neoteleostei</taxon>
        <taxon>Acanthomorphata</taxon>
        <taxon>Gobiaria</taxon>
        <taxon>Gobiiformes</taxon>
        <taxon>Gobioidei</taxon>
        <taxon>Gobiidae</taxon>
        <taxon>Gobiinae</taxon>
        <taxon>Knipowitschia</taxon>
    </lineage>
</organism>
<dbReference type="PRINTS" id="PR00245">
    <property type="entry name" value="OLFACTORYR"/>
</dbReference>
<feature type="transmembrane region" description="Helical" evidence="14">
    <location>
        <begin position="233"/>
        <end position="254"/>
    </location>
</feature>
<evidence type="ECO:0000256" key="2">
    <source>
        <dbReference type="ARBA" id="ARBA00022475"/>
    </source>
</evidence>
<evidence type="ECO:0000256" key="4">
    <source>
        <dbReference type="ARBA" id="ARBA00022692"/>
    </source>
</evidence>
<keyword evidence="5 14" id="KW-0552">Olfaction</keyword>
<evidence type="ECO:0000256" key="14">
    <source>
        <dbReference type="RuleBase" id="RU363047"/>
    </source>
</evidence>
<evidence type="ECO:0000256" key="3">
    <source>
        <dbReference type="ARBA" id="ARBA00022606"/>
    </source>
</evidence>
<keyword evidence="4 13" id="KW-0812">Transmembrane</keyword>
<dbReference type="EMBL" id="OZ035837">
    <property type="protein sequence ID" value="CAL1581704.1"/>
    <property type="molecule type" value="Genomic_DNA"/>
</dbReference>
<dbReference type="PROSITE" id="PS50262">
    <property type="entry name" value="G_PROTEIN_RECEP_F1_2"/>
    <property type="match status" value="1"/>
</dbReference>
<keyword evidence="3 14" id="KW-0716">Sensory transduction</keyword>
<dbReference type="InterPro" id="IPR000725">
    <property type="entry name" value="Olfact_rcpt"/>
</dbReference>
<feature type="transmembrane region" description="Helical" evidence="14">
    <location>
        <begin position="22"/>
        <end position="46"/>
    </location>
</feature>
<evidence type="ECO:0000256" key="5">
    <source>
        <dbReference type="ARBA" id="ARBA00022725"/>
    </source>
</evidence>
<keyword evidence="7 13" id="KW-0297">G-protein coupled receptor</keyword>
<dbReference type="PROSITE" id="PS00237">
    <property type="entry name" value="G_PROTEIN_RECEP_F1_1"/>
    <property type="match status" value="1"/>
</dbReference>
<evidence type="ECO:0000256" key="6">
    <source>
        <dbReference type="ARBA" id="ARBA00022989"/>
    </source>
</evidence>
<feature type="transmembrane region" description="Helical" evidence="14">
    <location>
        <begin position="55"/>
        <end position="74"/>
    </location>
</feature>
<evidence type="ECO:0000256" key="12">
    <source>
        <dbReference type="ARBA" id="ARBA00023224"/>
    </source>
</evidence>
<dbReference type="GO" id="GO:0004930">
    <property type="term" value="F:G protein-coupled receptor activity"/>
    <property type="evidence" value="ECO:0007669"/>
    <property type="project" value="UniProtKB-KW"/>
</dbReference>
<feature type="domain" description="G-protein coupled receptors family 1 profile" evidence="15">
    <location>
        <begin position="37"/>
        <end position="284"/>
    </location>
</feature>
<keyword evidence="9" id="KW-1015">Disulfide bond</keyword>
<evidence type="ECO:0000256" key="13">
    <source>
        <dbReference type="RuleBase" id="RU000688"/>
    </source>
</evidence>
<evidence type="ECO:0000256" key="11">
    <source>
        <dbReference type="ARBA" id="ARBA00023180"/>
    </source>
</evidence>